<dbReference type="EMBL" id="LAZR01000498">
    <property type="protein sequence ID" value="KKN66530.1"/>
    <property type="molecule type" value="Genomic_DNA"/>
</dbReference>
<evidence type="ECO:0000256" key="1">
    <source>
        <dbReference type="SAM" id="Coils"/>
    </source>
</evidence>
<proteinExistence type="predicted"/>
<feature type="coiled-coil region" evidence="1">
    <location>
        <begin position="189"/>
        <end position="225"/>
    </location>
</feature>
<keyword evidence="1" id="KW-0175">Coiled coil</keyword>
<evidence type="ECO:0000313" key="3">
    <source>
        <dbReference type="EMBL" id="KKN66530.1"/>
    </source>
</evidence>
<dbReference type="AlphaFoldDB" id="A0A0F9SCD5"/>
<reference evidence="3" key="1">
    <citation type="journal article" date="2015" name="Nature">
        <title>Complex archaea that bridge the gap between prokaryotes and eukaryotes.</title>
        <authorList>
            <person name="Spang A."/>
            <person name="Saw J.H."/>
            <person name="Jorgensen S.L."/>
            <person name="Zaremba-Niedzwiedzka K."/>
            <person name="Martijn J."/>
            <person name="Lind A.E."/>
            <person name="van Eijk R."/>
            <person name="Schleper C."/>
            <person name="Guy L."/>
            <person name="Ettema T.J."/>
        </authorList>
    </citation>
    <scope>NUCLEOTIDE SEQUENCE</scope>
</reference>
<feature type="region of interest" description="Disordered" evidence="2">
    <location>
        <begin position="399"/>
        <end position="422"/>
    </location>
</feature>
<feature type="coiled-coil region" evidence="1">
    <location>
        <begin position="29"/>
        <end position="56"/>
    </location>
</feature>
<evidence type="ECO:0000256" key="2">
    <source>
        <dbReference type="SAM" id="MobiDB-lite"/>
    </source>
</evidence>
<name>A0A0F9SCD5_9ZZZZ</name>
<feature type="compositionally biased region" description="Basic and acidic residues" evidence="2">
    <location>
        <begin position="409"/>
        <end position="422"/>
    </location>
</feature>
<comment type="caution">
    <text evidence="3">The sequence shown here is derived from an EMBL/GenBank/DDBJ whole genome shotgun (WGS) entry which is preliminary data.</text>
</comment>
<gene>
    <name evidence="3" type="ORF">LCGC14_0470640</name>
</gene>
<sequence length="422" mass="46731">MPIDPSIALRVRPLQLESPLNQMGKYQAIKSSQQANALAEMKLETYEKTVEEQNQLRQYLKGADLGSPNFRKGLIRFGKSGADLATSLSNQETAEFTRQKTQSELIIKRLEASRQTLDGVTGPEDYMSWHEGNHADPILGPWLTSRGVTPEKSMQRIQEAIEKGPEAFNKLIQESKVGAENVLKNETAMARLETQRRGQEVRLTAAEMRNERQKEANTLRQMKLDMDADPEFQQQIAAAKAAGKEIGEDQAVAERELPKVIQEANKSLDVIDQMIGNEDKGIPQHPGFESVVGATWAPGQRFIPGTEAANFQALFDQMTGAAFLTAFETLKGGGQITEVEGNKATTAIERMRLSQSESAFVKAAMEFRQIIRNGVARAEKRARVVDSDGAPKLSTIDQQALDWANANPEDPRAVEIKTRLGK</sequence>
<organism evidence="3">
    <name type="scientific">marine sediment metagenome</name>
    <dbReference type="NCBI Taxonomy" id="412755"/>
    <lineage>
        <taxon>unclassified sequences</taxon>
        <taxon>metagenomes</taxon>
        <taxon>ecological metagenomes</taxon>
    </lineage>
</organism>
<accession>A0A0F9SCD5</accession>
<protein>
    <submittedName>
        <fullName evidence="3">Uncharacterized protein</fullName>
    </submittedName>
</protein>